<evidence type="ECO:0000256" key="6">
    <source>
        <dbReference type="ARBA" id="ARBA00023136"/>
    </source>
</evidence>
<dbReference type="PANTHER" id="PTHR33567:SF3">
    <property type="entry name" value="CHROMATE ION TRANSPORTER (EUROFUNG)"/>
    <property type="match status" value="1"/>
</dbReference>
<evidence type="ECO:0000256" key="5">
    <source>
        <dbReference type="ARBA" id="ARBA00022989"/>
    </source>
</evidence>
<gene>
    <name evidence="8" type="primary">chrA</name>
    <name evidence="8" type="ORF">GARC_3056</name>
</gene>
<dbReference type="STRING" id="493475.GARC_3056"/>
<dbReference type="GO" id="GO:0005886">
    <property type="term" value="C:plasma membrane"/>
    <property type="evidence" value="ECO:0007669"/>
    <property type="project" value="UniProtKB-SubCell"/>
</dbReference>
<dbReference type="PANTHER" id="PTHR33567">
    <property type="entry name" value="CHROMATE ION TRANSPORTER (EUROFUNG)"/>
    <property type="match status" value="1"/>
</dbReference>
<keyword evidence="6 7" id="KW-0472">Membrane</keyword>
<feature type="transmembrane region" description="Helical" evidence="7">
    <location>
        <begin position="318"/>
        <end position="338"/>
    </location>
</feature>
<keyword evidence="5 7" id="KW-1133">Transmembrane helix</keyword>
<feature type="transmembrane region" description="Helical" evidence="7">
    <location>
        <begin position="253"/>
        <end position="278"/>
    </location>
</feature>
<dbReference type="AlphaFoldDB" id="K6XH90"/>
<organism evidence="8 9">
    <name type="scientific">Paraglaciecola arctica BSs20135</name>
    <dbReference type="NCBI Taxonomy" id="493475"/>
    <lineage>
        <taxon>Bacteria</taxon>
        <taxon>Pseudomonadati</taxon>
        <taxon>Pseudomonadota</taxon>
        <taxon>Gammaproteobacteria</taxon>
        <taxon>Alteromonadales</taxon>
        <taxon>Alteromonadaceae</taxon>
        <taxon>Paraglaciecola</taxon>
    </lineage>
</organism>
<feature type="transmembrane region" description="Helical" evidence="7">
    <location>
        <begin position="107"/>
        <end position="127"/>
    </location>
</feature>
<feature type="transmembrane region" description="Helical" evidence="7">
    <location>
        <begin position="284"/>
        <end position="306"/>
    </location>
</feature>
<dbReference type="Proteomes" id="UP000006327">
    <property type="component" value="Unassembled WGS sequence"/>
</dbReference>
<dbReference type="GO" id="GO:0015109">
    <property type="term" value="F:chromate transmembrane transporter activity"/>
    <property type="evidence" value="ECO:0007669"/>
    <property type="project" value="InterPro"/>
</dbReference>
<reference evidence="8 9" key="1">
    <citation type="journal article" date="2017" name="Antonie Van Leeuwenhoek">
        <title>Rhizobium rhizosphaerae sp. nov., a novel species isolated from rice rhizosphere.</title>
        <authorList>
            <person name="Zhao J.J."/>
            <person name="Zhang J."/>
            <person name="Zhang R.J."/>
            <person name="Zhang C.W."/>
            <person name="Yin H.Q."/>
            <person name="Zhang X.X."/>
        </authorList>
    </citation>
    <scope>NUCLEOTIDE SEQUENCE [LARGE SCALE GENOMIC DNA]</scope>
    <source>
        <strain evidence="8 9">BSs20135</strain>
    </source>
</reference>
<keyword evidence="4 7" id="KW-0812">Transmembrane</keyword>
<dbReference type="InterPro" id="IPR003370">
    <property type="entry name" value="Chromate_transpt"/>
</dbReference>
<dbReference type="NCBIfam" id="TIGR00937">
    <property type="entry name" value="2A51"/>
    <property type="match status" value="1"/>
</dbReference>
<evidence type="ECO:0000256" key="3">
    <source>
        <dbReference type="ARBA" id="ARBA00022475"/>
    </source>
</evidence>
<keyword evidence="3" id="KW-1003">Cell membrane</keyword>
<evidence type="ECO:0000313" key="8">
    <source>
        <dbReference type="EMBL" id="GAC20019.1"/>
    </source>
</evidence>
<dbReference type="PIRSF" id="PIRSF004810">
    <property type="entry name" value="ChrA"/>
    <property type="match status" value="1"/>
</dbReference>
<name>K6XH90_9ALTE</name>
<proteinExistence type="inferred from homology"/>
<dbReference type="eggNOG" id="COG2059">
    <property type="taxonomic scope" value="Bacteria"/>
</dbReference>
<comment type="subcellular location">
    <subcellularLocation>
        <location evidence="1">Cell membrane</location>
        <topology evidence="1">Multi-pass membrane protein</topology>
    </subcellularLocation>
</comment>
<protein>
    <submittedName>
        <fullName evidence="8">Chromate transporter</fullName>
    </submittedName>
</protein>
<evidence type="ECO:0000313" key="9">
    <source>
        <dbReference type="Proteomes" id="UP000006327"/>
    </source>
</evidence>
<dbReference type="EMBL" id="BAEO01000044">
    <property type="protein sequence ID" value="GAC20019.1"/>
    <property type="molecule type" value="Genomic_DNA"/>
</dbReference>
<sequence length="382" mass="41495">MILYLEVFWRFFVLGCISFGGPAAHIAYFQHTFVQKLEWLSNDAYAKLISLSQILPGPGSSQIGFAIGLQKAGLTGAIAAFIGFTLPSFVLMYWLAVYVNLDAPENWLVSVSSGLKLLAVVVVLDAVITMFNSFCKSPLSIFIMLLSILLLVIYNSFYTQILVLLIAMLIGMITSQCSAPHVSIGQIYKKISWPPMMLFISLFLISLGVSQYDSFVGLFATFYKNGSLVFGGGHVVLPLLQTSIGNTLTEQQFLFGYAAAQGVPGPMFTMATFMGAQWLHSAPLSGAILATLAIFMPGFLLILTINNSWQSLVKHPKFIGASAGINAAVVGFLALALYDPVFTSAVHSYIDLGLVSLGFLVLKLFRPPILLMVGIFISLGFY</sequence>
<evidence type="ECO:0000256" key="4">
    <source>
        <dbReference type="ARBA" id="ARBA00022692"/>
    </source>
</evidence>
<dbReference type="InterPro" id="IPR014047">
    <property type="entry name" value="Chr_Tranpt_l_chain"/>
</dbReference>
<accession>K6XH90</accession>
<feature type="transmembrane region" description="Helical" evidence="7">
    <location>
        <begin position="74"/>
        <end position="95"/>
    </location>
</feature>
<feature type="transmembrane region" description="Helical" evidence="7">
    <location>
        <begin position="222"/>
        <end position="241"/>
    </location>
</feature>
<evidence type="ECO:0000256" key="2">
    <source>
        <dbReference type="ARBA" id="ARBA00005262"/>
    </source>
</evidence>
<evidence type="ECO:0000256" key="7">
    <source>
        <dbReference type="SAM" id="Phobius"/>
    </source>
</evidence>
<comment type="similarity">
    <text evidence="2">Belongs to the chromate ion transporter (CHR) (TC 2.A.51) family.</text>
</comment>
<dbReference type="Pfam" id="PF02417">
    <property type="entry name" value="Chromate_transp"/>
    <property type="match status" value="2"/>
</dbReference>
<evidence type="ECO:0000256" key="1">
    <source>
        <dbReference type="ARBA" id="ARBA00004651"/>
    </source>
</evidence>
<keyword evidence="9" id="KW-1185">Reference proteome</keyword>
<feature type="transmembrane region" description="Helical" evidence="7">
    <location>
        <begin position="7"/>
        <end position="28"/>
    </location>
</feature>
<feature type="transmembrane region" description="Helical" evidence="7">
    <location>
        <begin position="358"/>
        <end position="381"/>
    </location>
</feature>
<feature type="transmembrane region" description="Helical" evidence="7">
    <location>
        <begin position="191"/>
        <end position="210"/>
    </location>
</feature>
<comment type="caution">
    <text evidence="8">The sequence shown here is derived from an EMBL/GenBank/DDBJ whole genome shotgun (WGS) entry which is preliminary data.</text>
</comment>